<sequence length="148" mass="16486">MLDLFGNVFGRSKKSSSGSSSKQEPTASDEDFVVVPNQANPPVTSLYPYIDFSELSVNGDASSTNAVKQNYDQHLTPLDKVPFVCNTNLPAHKFSIELEPYFQTIEKIDMFLTAPSISCRRTPGLKSHIECLSKINELTNQKCKSKMY</sequence>
<evidence type="ECO:0000256" key="1">
    <source>
        <dbReference type="SAM" id="MobiDB-lite"/>
    </source>
</evidence>
<accession>T1K7X2</accession>
<reference evidence="2" key="2">
    <citation type="submission" date="2015-06" db="UniProtKB">
        <authorList>
            <consortium name="EnsemblMetazoa"/>
        </authorList>
    </citation>
    <scope>IDENTIFICATION</scope>
</reference>
<dbReference type="Proteomes" id="UP000015104">
    <property type="component" value="Unassembled WGS sequence"/>
</dbReference>
<keyword evidence="3" id="KW-1185">Reference proteome</keyword>
<evidence type="ECO:0000313" key="2">
    <source>
        <dbReference type="EnsemblMetazoa" id="tetur06g05860.1"/>
    </source>
</evidence>
<feature type="region of interest" description="Disordered" evidence="1">
    <location>
        <begin position="1"/>
        <end position="31"/>
    </location>
</feature>
<evidence type="ECO:0000313" key="3">
    <source>
        <dbReference type="Proteomes" id="UP000015104"/>
    </source>
</evidence>
<dbReference type="AlphaFoldDB" id="T1K7X2"/>
<organism evidence="2 3">
    <name type="scientific">Tetranychus urticae</name>
    <name type="common">Two-spotted spider mite</name>
    <dbReference type="NCBI Taxonomy" id="32264"/>
    <lineage>
        <taxon>Eukaryota</taxon>
        <taxon>Metazoa</taxon>
        <taxon>Ecdysozoa</taxon>
        <taxon>Arthropoda</taxon>
        <taxon>Chelicerata</taxon>
        <taxon>Arachnida</taxon>
        <taxon>Acari</taxon>
        <taxon>Acariformes</taxon>
        <taxon>Trombidiformes</taxon>
        <taxon>Prostigmata</taxon>
        <taxon>Eleutherengona</taxon>
        <taxon>Raphignathae</taxon>
        <taxon>Tetranychoidea</taxon>
        <taxon>Tetranychidae</taxon>
        <taxon>Tetranychus</taxon>
    </lineage>
</organism>
<reference evidence="3" key="1">
    <citation type="submission" date="2011-08" db="EMBL/GenBank/DDBJ databases">
        <authorList>
            <person name="Rombauts S."/>
        </authorList>
    </citation>
    <scope>NUCLEOTIDE SEQUENCE</scope>
    <source>
        <strain evidence="3">London</strain>
    </source>
</reference>
<name>T1K7X2_TETUR</name>
<dbReference type="HOGENOM" id="CLU_1761113_0_0_1"/>
<proteinExistence type="predicted"/>
<dbReference type="EMBL" id="CAEY01001813">
    <property type="status" value="NOT_ANNOTATED_CDS"/>
    <property type="molecule type" value="Genomic_DNA"/>
</dbReference>
<dbReference type="EnsemblMetazoa" id="tetur06g05860.1">
    <property type="protein sequence ID" value="tetur06g05860.1"/>
    <property type="gene ID" value="tetur06g05860"/>
</dbReference>
<protein>
    <submittedName>
        <fullName evidence="2">Uncharacterized protein</fullName>
    </submittedName>
</protein>